<dbReference type="EMBL" id="CM032181">
    <property type="protein sequence ID" value="KAG7100091.1"/>
    <property type="molecule type" value="Genomic_DNA"/>
</dbReference>
<dbReference type="GeneID" id="66070948"/>
<name>A0A9P8AFM9_9AGAR</name>
<comment type="caution">
    <text evidence="1">The sequence shown here is derived from an EMBL/GenBank/DDBJ whole genome shotgun (WGS) entry which is preliminary data.</text>
</comment>
<reference evidence="1" key="1">
    <citation type="journal article" date="2021" name="Genome Biol. Evol.">
        <title>The assembled and annotated genome of the fairy-ring fungus Marasmius oreades.</title>
        <authorList>
            <person name="Hiltunen M."/>
            <person name="Ament-Velasquez S.L."/>
            <person name="Johannesson H."/>
        </authorList>
    </citation>
    <scope>NUCLEOTIDE SEQUENCE</scope>
    <source>
        <strain evidence="1">03SP1</strain>
    </source>
</reference>
<accession>A0A9P8AFM9</accession>
<protein>
    <submittedName>
        <fullName evidence="1">Uncharacterized protein</fullName>
    </submittedName>
</protein>
<keyword evidence="2" id="KW-1185">Reference proteome</keyword>
<proteinExistence type="predicted"/>
<dbReference type="RefSeq" id="XP_043016561.1">
    <property type="nucleotide sequence ID" value="XM_043147847.1"/>
</dbReference>
<evidence type="ECO:0000313" key="2">
    <source>
        <dbReference type="Proteomes" id="UP001049176"/>
    </source>
</evidence>
<evidence type="ECO:0000313" key="1">
    <source>
        <dbReference type="EMBL" id="KAG7100091.1"/>
    </source>
</evidence>
<gene>
    <name evidence="1" type="ORF">E1B28_001872</name>
</gene>
<dbReference type="AlphaFoldDB" id="A0A9P8AFM9"/>
<sequence length="174" mass="19648">MAPPNKAQIDDLITRYIKYAHNDAKPDIQLIGDIVKAYQSFPTGDWEYHGSPGKSLVSCFQGISFICWKFSSINNAANADDAVSLYEGLTLQNYNVWLSMTDRTKKENFKRDCCALTDTDTLKDYRDITWDKKPQRRDICQAAMTVTSSMYGPGTPPAVVSGALWYKRNENQNA</sequence>
<dbReference type="OrthoDB" id="3084798at2759"/>
<dbReference type="Proteomes" id="UP001049176">
    <property type="component" value="Chromosome 1"/>
</dbReference>
<dbReference type="KEGG" id="more:E1B28_001872"/>
<organism evidence="1 2">
    <name type="scientific">Marasmius oreades</name>
    <name type="common">fairy-ring Marasmius</name>
    <dbReference type="NCBI Taxonomy" id="181124"/>
    <lineage>
        <taxon>Eukaryota</taxon>
        <taxon>Fungi</taxon>
        <taxon>Dikarya</taxon>
        <taxon>Basidiomycota</taxon>
        <taxon>Agaricomycotina</taxon>
        <taxon>Agaricomycetes</taxon>
        <taxon>Agaricomycetidae</taxon>
        <taxon>Agaricales</taxon>
        <taxon>Marasmiineae</taxon>
        <taxon>Marasmiaceae</taxon>
        <taxon>Marasmius</taxon>
    </lineage>
</organism>